<keyword evidence="1" id="KW-0732">Signal</keyword>
<dbReference type="Pfam" id="PF01551">
    <property type="entry name" value="Peptidase_M23"/>
    <property type="match status" value="1"/>
</dbReference>
<gene>
    <name evidence="4" type="ORF">ABCQ75_05560</name>
</gene>
<evidence type="ECO:0000313" key="5">
    <source>
        <dbReference type="Proteomes" id="UP001422074"/>
    </source>
</evidence>
<reference evidence="4 5" key="1">
    <citation type="submission" date="2024-05" db="EMBL/GenBank/DDBJ databases">
        <title>Sinomonas sp. nov., isolated from a waste landfill.</title>
        <authorList>
            <person name="Zhao Y."/>
        </authorList>
    </citation>
    <scope>NUCLEOTIDE SEQUENCE [LARGE SCALE GENOMIC DNA]</scope>
    <source>
        <strain evidence="4 5">CCTCC AB2014300</strain>
    </source>
</reference>
<dbReference type="RefSeq" id="WP_345883695.1">
    <property type="nucleotide sequence ID" value="NZ_JBDFRB010000003.1"/>
</dbReference>
<dbReference type="InterPro" id="IPR016047">
    <property type="entry name" value="M23ase_b-sheet_dom"/>
</dbReference>
<dbReference type="Proteomes" id="UP001422074">
    <property type="component" value="Unassembled WGS sequence"/>
</dbReference>
<feature type="compositionally biased region" description="Low complexity" evidence="2">
    <location>
        <begin position="279"/>
        <end position="306"/>
    </location>
</feature>
<feature type="compositionally biased region" description="Low complexity" evidence="2">
    <location>
        <begin position="334"/>
        <end position="386"/>
    </location>
</feature>
<comment type="caution">
    <text evidence="4">The sequence shown here is derived from an EMBL/GenBank/DDBJ whole genome shotgun (WGS) entry which is preliminary data.</text>
</comment>
<evidence type="ECO:0000256" key="1">
    <source>
        <dbReference type="ARBA" id="ARBA00022729"/>
    </source>
</evidence>
<accession>A0ABU9WXT8</accession>
<dbReference type="InterPro" id="IPR050570">
    <property type="entry name" value="Cell_wall_metabolism_enzyme"/>
</dbReference>
<dbReference type="EMBL" id="JBDFRB010000003">
    <property type="protein sequence ID" value="MEN2744003.1"/>
    <property type="molecule type" value="Genomic_DNA"/>
</dbReference>
<evidence type="ECO:0000259" key="3">
    <source>
        <dbReference type="Pfam" id="PF01551"/>
    </source>
</evidence>
<keyword evidence="5" id="KW-1185">Reference proteome</keyword>
<protein>
    <submittedName>
        <fullName evidence="4">Peptidoglycan DD-metalloendopeptidase family protein</fullName>
    </submittedName>
</protein>
<dbReference type="InterPro" id="IPR011055">
    <property type="entry name" value="Dup_hybrid_motif"/>
</dbReference>
<dbReference type="PANTHER" id="PTHR21666:SF289">
    <property type="entry name" value="L-ALA--D-GLU ENDOPEPTIDASE"/>
    <property type="match status" value="1"/>
</dbReference>
<feature type="region of interest" description="Disordered" evidence="2">
    <location>
        <begin position="255"/>
        <end position="392"/>
    </location>
</feature>
<evidence type="ECO:0000313" key="4">
    <source>
        <dbReference type="EMBL" id="MEN2744003.1"/>
    </source>
</evidence>
<proteinExistence type="predicted"/>
<dbReference type="PANTHER" id="PTHR21666">
    <property type="entry name" value="PEPTIDASE-RELATED"/>
    <property type="match status" value="1"/>
</dbReference>
<dbReference type="Gene3D" id="2.70.70.10">
    <property type="entry name" value="Glucose Permease (Domain IIA)"/>
    <property type="match status" value="1"/>
</dbReference>
<dbReference type="CDD" id="cd12797">
    <property type="entry name" value="M23_peptidase"/>
    <property type="match status" value="1"/>
</dbReference>
<sequence length="392" mass="40232">MAHPALSQRESRLSRPPRPLQSFRIALALATSVVLLALGSVQALASDVLPVTADPDAVVSFDRTDVRSIPGGHTSPVVVASRGLPRPVEGSLYAPLEKLVPSSGFGYRVSPLTGEPGEFHWGQDFSAACGTHVYSADAGRVRAAGWHPWGGGNRLEVDHGNGIITTYNHLEGIAVEPGERVEVGQVIGLVGTTGSSTGCHLHFETLRDGRHVDPAGFTLIPIRQSSPIGALRITDYTPQDGKARNGRQPWAIPAEAEQPATGETVVPAEAPAPPRLEDPTPVQPDAAPVVAEVPAPGSDPTTTASPTPSPTPTVSPSPTSSPTPSPAPAPTASPTPSETATPTPSETATPTPSETATPTPSETATPTPSETAAPSPTATATEAPTSTPEPTP</sequence>
<feature type="compositionally biased region" description="Pro residues" evidence="2">
    <location>
        <begin position="307"/>
        <end position="333"/>
    </location>
</feature>
<evidence type="ECO:0000256" key="2">
    <source>
        <dbReference type="SAM" id="MobiDB-lite"/>
    </source>
</evidence>
<organism evidence="4 5">
    <name type="scientific">Sinomonas halotolerans</name>
    <dbReference type="NCBI Taxonomy" id="1644133"/>
    <lineage>
        <taxon>Bacteria</taxon>
        <taxon>Bacillati</taxon>
        <taxon>Actinomycetota</taxon>
        <taxon>Actinomycetes</taxon>
        <taxon>Micrococcales</taxon>
        <taxon>Micrococcaceae</taxon>
        <taxon>Sinomonas</taxon>
    </lineage>
</organism>
<name>A0ABU9WXT8_9MICC</name>
<dbReference type="SUPFAM" id="SSF51261">
    <property type="entry name" value="Duplicated hybrid motif"/>
    <property type="match status" value="1"/>
</dbReference>
<feature type="domain" description="M23ase beta-sheet core" evidence="3">
    <location>
        <begin position="119"/>
        <end position="214"/>
    </location>
</feature>